<dbReference type="OrthoDB" id="361944at2"/>
<evidence type="ECO:0000313" key="1">
    <source>
        <dbReference type="EMBL" id="CTQ75500.1"/>
    </source>
</evidence>
<evidence type="ECO:0000313" key="2">
    <source>
        <dbReference type="Proteomes" id="UP000053235"/>
    </source>
</evidence>
<keyword evidence="2" id="KW-1185">Reference proteome</keyword>
<reference evidence="2" key="1">
    <citation type="submission" date="2015-07" db="EMBL/GenBank/DDBJ databases">
        <authorList>
            <person name="Rodrigo-Torres Lidia"/>
            <person name="Arahal R.David."/>
        </authorList>
    </citation>
    <scope>NUCLEOTIDE SEQUENCE [LARGE SCALE GENOMIC DNA]</scope>
    <source>
        <strain evidence="2">CECT 5112</strain>
    </source>
</reference>
<dbReference type="Pfam" id="PF14384">
    <property type="entry name" value="BrnA_antitoxin"/>
    <property type="match status" value="1"/>
</dbReference>
<dbReference type="RefSeq" id="WP_055673493.1">
    <property type="nucleotide sequence ID" value="NZ_CXWD01000021.1"/>
</dbReference>
<dbReference type="InterPro" id="IPR025528">
    <property type="entry name" value="BrnA_antitoxin"/>
</dbReference>
<evidence type="ECO:0008006" key="3">
    <source>
        <dbReference type="Google" id="ProtNLM"/>
    </source>
</evidence>
<sequence length="88" mass="10174">MPKRYAKPITSDEYKQLQDTDIDYSDIPETDEAFWANAKIHPPAKKKVVSLRLDQEVIDFFKQGEGKRHTSRMAAVLESYVKHHKEAG</sequence>
<accession>A0A0M7AMP3</accession>
<dbReference type="EMBL" id="CXWD01000021">
    <property type="protein sequence ID" value="CTQ75500.1"/>
    <property type="molecule type" value="Genomic_DNA"/>
</dbReference>
<gene>
    <name evidence="1" type="ORF">LAX5112_04263</name>
</gene>
<dbReference type="AlphaFoldDB" id="A0A0M7AMP3"/>
<organism evidence="1 2">
    <name type="scientific">Roseibium alexandrii</name>
    <dbReference type="NCBI Taxonomy" id="388408"/>
    <lineage>
        <taxon>Bacteria</taxon>
        <taxon>Pseudomonadati</taxon>
        <taxon>Pseudomonadota</taxon>
        <taxon>Alphaproteobacteria</taxon>
        <taxon>Hyphomicrobiales</taxon>
        <taxon>Stappiaceae</taxon>
        <taxon>Roseibium</taxon>
    </lineage>
</organism>
<name>A0A0M7AMP3_9HYPH</name>
<protein>
    <recommendedName>
        <fullName evidence="3">BrnA antitoxin of type II toxin-antitoxin system</fullName>
    </recommendedName>
</protein>
<proteinExistence type="predicted"/>
<dbReference type="Proteomes" id="UP000053235">
    <property type="component" value="Unassembled WGS sequence"/>
</dbReference>